<evidence type="ECO:0000313" key="2">
    <source>
        <dbReference type="Proteomes" id="UP001054945"/>
    </source>
</evidence>
<sequence>MAPLRIPPKAPFGFERRILIVLAWKDIRKEERKKKNKTWGLERTIRNWIHAELSLEQVVLCCMGLVKEDPKYVGISFFR</sequence>
<keyword evidence="2" id="KW-1185">Reference proteome</keyword>
<organism evidence="1 2">
    <name type="scientific">Caerostris extrusa</name>
    <name type="common">Bark spider</name>
    <name type="synonym">Caerostris bankana</name>
    <dbReference type="NCBI Taxonomy" id="172846"/>
    <lineage>
        <taxon>Eukaryota</taxon>
        <taxon>Metazoa</taxon>
        <taxon>Ecdysozoa</taxon>
        <taxon>Arthropoda</taxon>
        <taxon>Chelicerata</taxon>
        <taxon>Arachnida</taxon>
        <taxon>Araneae</taxon>
        <taxon>Araneomorphae</taxon>
        <taxon>Entelegynae</taxon>
        <taxon>Araneoidea</taxon>
        <taxon>Araneidae</taxon>
        <taxon>Caerostris</taxon>
    </lineage>
</organism>
<gene>
    <name evidence="1" type="ORF">CEXT_214551</name>
</gene>
<evidence type="ECO:0000313" key="1">
    <source>
        <dbReference type="EMBL" id="GIX97746.1"/>
    </source>
</evidence>
<reference evidence="1 2" key="1">
    <citation type="submission" date="2021-06" db="EMBL/GenBank/DDBJ databases">
        <title>Caerostris extrusa draft genome.</title>
        <authorList>
            <person name="Kono N."/>
            <person name="Arakawa K."/>
        </authorList>
    </citation>
    <scope>NUCLEOTIDE SEQUENCE [LARGE SCALE GENOMIC DNA]</scope>
</reference>
<dbReference type="EMBL" id="BPLR01004815">
    <property type="protein sequence ID" value="GIX97746.1"/>
    <property type="molecule type" value="Genomic_DNA"/>
</dbReference>
<dbReference type="AlphaFoldDB" id="A0AAV4PNM9"/>
<dbReference type="Proteomes" id="UP001054945">
    <property type="component" value="Unassembled WGS sequence"/>
</dbReference>
<proteinExistence type="predicted"/>
<comment type="caution">
    <text evidence="1">The sequence shown here is derived from an EMBL/GenBank/DDBJ whole genome shotgun (WGS) entry which is preliminary data.</text>
</comment>
<protein>
    <submittedName>
        <fullName evidence="1">Uncharacterized protein</fullName>
    </submittedName>
</protein>
<name>A0AAV4PNM9_CAEEX</name>
<accession>A0AAV4PNM9</accession>